<proteinExistence type="predicted"/>
<name>A0A218VV37_PUNGR</name>
<evidence type="ECO:0000313" key="2">
    <source>
        <dbReference type="EMBL" id="OWM63881.1"/>
    </source>
</evidence>
<organism evidence="2 3">
    <name type="scientific">Punica granatum</name>
    <name type="common">Pomegranate</name>
    <dbReference type="NCBI Taxonomy" id="22663"/>
    <lineage>
        <taxon>Eukaryota</taxon>
        <taxon>Viridiplantae</taxon>
        <taxon>Streptophyta</taxon>
        <taxon>Embryophyta</taxon>
        <taxon>Tracheophyta</taxon>
        <taxon>Spermatophyta</taxon>
        <taxon>Magnoliopsida</taxon>
        <taxon>eudicotyledons</taxon>
        <taxon>Gunneridae</taxon>
        <taxon>Pentapetalae</taxon>
        <taxon>rosids</taxon>
        <taxon>malvids</taxon>
        <taxon>Myrtales</taxon>
        <taxon>Lythraceae</taxon>
        <taxon>Punica</taxon>
    </lineage>
</organism>
<dbReference type="AlphaFoldDB" id="A0A218VV37"/>
<dbReference type="Proteomes" id="UP000197138">
    <property type="component" value="Unassembled WGS sequence"/>
</dbReference>
<feature type="region of interest" description="Disordered" evidence="1">
    <location>
        <begin position="1"/>
        <end position="28"/>
    </location>
</feature>
<reference evidence="3" key="1">
    <citation type="journal article" date="2017" name="Plant J.">
        <title>The pomegranate (Punica granatum L.) genome and the genomics of punicalagin biosynthesis.</title>
        <authorList>
            <person name="Qin G."/>
            <person name="Xu C."/>
            <person name="Ming R."/>
            <person name="Tang H."/>
            <person name="Guyot R."/>
            <person name="Kramer E.M."/>
            <person name="Hu Y."/>
            <person name="Yi X."/>
            <person name="Qi Y."/>
            <person name="Xu X."/>
            <person name="Gao Z."/>
            <person name="Pan H."/>
            <person name="Jian J."/>
            <person name="Tian Y."/>
            <person name="Yue Z."/>
            <person name="Xu Y."/>
        </authorList>
    </citation>
    <scope>NUCLEOTIDE SEQUENCE [LARGE SCALE GENOMIC DNA]</scope>
    <source>
        <strain evidence="3">cv. Dabenzi</strain>
    </source>
</reference>
<evidence type="ECO:0000313" key="3">
    <source>
        <dbReference type="Proteomes" id="UP000197138"/>
    </source>
</evidence>
<gene>
    <name evidence="2" type="ORF">CDL15_Pgr006143</name>
</gene>
<accession>A0A218VV37</accession>
<protein>
    <submittedName>
        <fullName evidence="2">Uncharacterized protein</fullName>
    </submittedName>
</protein>
<sequence length="122" mass="14034">MSKPEYPSVFSTNKKYGSSSSSSLATEGKSSWFWKRRTTICHSHSKAKFFLSGSRMCFPDMLIRKSIAILNRGQRRLKWLILPWILCFSRRLSPSRGRFNACPLRLVLVILLTLESYASPDN</sequence>
<dbReference type="EMBL" id="MTKT01005880">
    <property type="protein sequence ID" value="OWM63881.1"/>
    <property type="molecule type" value="Genomic_DNA"/>
</dbReference>
<evidence type="ECO:0000256" key="1">
    <source>
        <dbReference type="SAM" id="MobiDB-lite"/>
    </source>
</evidence>
<comment type="caution">
    <text evidence="2">The sequence shown here is derived from an EMBL/GenBank/DDBJ whole genome shotgun (WGS) entry which is preliminary data.</text>
</comment>